<dbReference type="EMBL" id="KN828771">
    <property type="protein sequence ID" value="KIK74541.1"/>
    <property type="molecule type" value="Genomic_DNA"/>
</dbReference>
<dbReference type="AlphaFoldDB" id="A0A0D0CU04"/>
<dbReference type="OrthoDB" id="2917041at2759"/>
<organism evidence="2 3">
    <name type="scientific">Paxillus rubicundulus Ve08.2h10</name>
    <dbReference type="NCBI Taxonomy" id="930991"/>
    <lineage>
        <taxon>Eukaryota</taxon>
        <taxon>Fungi</taxon>
        <taxon>Dikarya</taxon>
        <taxon>Basidiomycota</taxon>
        <taxon>Agaricomycotina</taxon>
        <taxon>Agaricomycetes</taxon>
        <taxon>Agaricomycetidae</taxon>
        <taxon>Boletales</taxon>
        <taxon>Paxilineae</taxon>
        <taxon>Paxillaceae</taxon>
        <taxon>Paxillus</taxon>
    </lineage>
</organism>
<gene>
    <name evidence="2" type="ORF">PAXRUDRAFT_40352</name>
</gene>
<dbReference type="GO" id="GO:0003676">
    <property type="term" value="F:nucleic acid binding"/>
    <property type="evidence" value="ECO:0007669"/>
    <property type="project" value="InterPro"/>
</dbReference>
<dbReference type="InParanoid" id="A0A0D0CU04"/>
<protein>
    <recommendedName>
        <fullName evidence="1">DDE-1 domain-containing protein</fullName>
    </recommendedName>
</protein>
<dbReference type="Pfam" id="PF03184">
    <property type="entry name" value="DDE_1"/>
    <property type="match status" value="1"/>
</dbReference>
<dbReference type="STRING" id="930991.A0A0D0CU04"/>
<keyword evidence="3" id="KW-1185">Reference proteome</keyword>
<dbReference type="HOGENOM" id="CLU_013929_2_4_1"/>
<accession>A0A0D0CU04</accession>
<proteinExistence type="predicted"/>
<feature type="domain" description="DDE-1" evidence="1">
    <location>
        <begin position="2"/>
        <end position="100"/>
    </location>
</feature>
<evidence type="ECO:0000313" key="3">
    <source>
        <dbReference type="Proteomes" id="UP000054538"/>
    </source>
</evidence>
<dbReference type="Proteomes" id="UP000054538">
    <property type="component" value="Unassembled WGS sequence"/>
</dbReference>
<evidence type="ECO:0000313" key="2">
    <source>
        <dbReference type="EMBL" id="KIK74541.1"/>
    </source>
</evidence>
<feature type="non-terminal residue" evidence="2">
    <location>
        <position position="1"/>
    </location>
</feature>
<name>A0A0D0CU04_9AGAM</name>
<sequence length="148" mass="16637">KANGQARLLLIDGHNSHYTKDFLEYACEHNIHVPCYPSHATHVYQGLDIVIFSPLKCSWTAKRDEYEASTRQKVIKSNFISVYSKAHREALTPENIHAAFCKTGVWPFNPNVVTAEMMAPSLETSSSGHLPLPQPSPVWAVMGVIRQY</sequence>
<evidence type="ECO:0000259" key="1">
    <source>
        <dbReference type="Pfam" id="PF03184"/>
    </source>
</evidence>
<reference evidence="3" key="2">
    <citation type="submission" date="2015-01" db="EMBL/GenBank/DDBJ databases">
        <title>Evolutionary Origins and Diversification of the Mycorrhizal Mutualists.</title>
        <authorList>
            <consortium name="DOE Joint Genome Institute"/>
            <consortium name="Mycorrhizal Genomics Consortium"/>
            <person name="Kohler A."/>
            <person name="Kuo A."/>
            <person name="Nagy L.G."/>
            <person name="Floudas D."/>
            <person name="Copeland A."/>
            <person name="Barry K.W."/>
            <person name="Cichocki N."/>
            <person name="Veneault-Fourrey C."/>
            <person name="LaButti K."/>
            <person name="Lindquist E.A."/>
            <person name="Lipzen A."/>
            <person name="Lundell T."/>
            <person name="Morin E."/>
            <person name="Murat C."/>
            <person name="Riley R."/>
            <person name="Ohm R."/>
            <person name="Sun H."/>
            <person name="Tunlid A."/>
            <person name="Henrissat B."/>
            <person name="Grigoriev I.V."/>
            <person name="Hibbett D.S."/>
            <person name="Martin F."/>
        </authorList>
    </citation>
    <scope>NUCLEOTIDE SEQUENCE [LARGE SCALE GENOMIC DNA]</scope>
    <source>
        <strain evidence="3">Ve08.2h10</strain>
    </source>
</reference>
<dbReference type="InterPro" id="IPR004875">
    <property type="entry name" value="DDE_SF_endonuclease_dom"/>
</dbReference>
<feature type="non-terminal residue" evidence="2">
    <location>
        <position position="148"/>
    </location>
</feature>
<reference evidence="2 3" key="1">
    <citation type="submission" date="2014-04" db="EMBL/GenBank/DDBJ databases">
        <authorList>
            <consortium name="DOE Joint Genome Institute"/>
            <person name="Kuo A."/>
            <person name="Kohler A."/>
            <person name="Jargeat P."/>
            <person name="Nagy L.G."/>
            <person name="Floudas D."/>
            <person name="Copeland A."/>
            <person name="Barry K.W."/>
            <person name="Cichocki N."/>
            <person name="Veneault-Fourrey C."/>
            <person name="LaButti K."/>
            <person name="Lindquist E.A."/>
            <person name="Lipzen A."/>
            <person name="Lundell T."/>
            <person name="Morin E."/>
            <person name="Murat C."/>
            <person name="Sun H."/>
            <person name="Tunlid A."/>
            <person name="Henrissat B."/>
            <person name="Grigoriev I.V."/>
            <person name="Hibbett D.S."/>
            <person name="Martin F."/>
            <person name="Nordberg H.P."/>
            <person name="Cantor M.N."/>
            <person name="Hua S.X."/>
        </authorList>
    </citation>
    <scope>NUCLEOTIDE SEQUENCE [LARGE SCALE GENOMIC DNA]</scope>
    <source>
        <strain evidence="2 3">Ve08.2h10</strain>
    </source>
</reference>